<keyword evidence="2" id="KW-1185">Reference proteome</keyword>
<dbReference type="EMBL" id="JASBNA010000001">
    <property type="protein sequence ID" value="KAK7695589.1"/>
    <property type="molecule type" value="Genomic_DNA"/>
</dbReference>
<name>A0AAW0GZR9_9APHY</name>
<dbReference type="Proteomes" id="UP001385951">
    <property type="component" value="Unassembled WGS sequence"/>
</dbReference>
<proteinExistence type="predicted"/>
<comment type="caution">
    <text evidence="1">The sequence shown here is derived from an EMBL/GenBank/DDBJ whole genome shotgun (WGS) entry which is preliminary data.</text>
</comment>
<evidence type="ECO:0000313" key="2">
    <source>
        <dbReference type="Proteomes" id="UP001385951"/>
    </source>
</evidence>
<evidence type="ECO:0000313" key="1">
    <source>
        <dbReference type="EMBL" id="KAK7695589.1"/>
    </source>
</evidence>
<accession>A0AAW0GZR9</accession>
<reference evidence="1 2" key="1">
    <citation type="submission" date="2022-09" db="EMBL/GenBank/DDBJ databases">
        <authorList>
            <person name="Palmer J.M."/>
        </authorList>
    </citation>
    <scope>NUCLEOTIDE SEQUENCE [LARGE SCALE GENOMIC DNA]</scope>
    <source>
        <strain evidence="1 2">DSM 7382</strain>
    </source>
</reference>
<organism evidence="1 2">
    <name type="scientific">Cerrena zonata</name>
    <dbReference type="NCBI Taxonomy" id="2478898"/>
    <lineage>
        <taxon>Eukaryota</taxon>
        <taxon>Fungi</taxon>
        <taxon>Dikarya</taxon>
        <taxon>Basidiomycota</taxon>
        <taxon>Agaricomycotina</taxon>
        <taxon>Agaricomycetes</taxon>
        <taxon>Polyporales</taxon>
        <taxon>Cerrenaceae</taxon>
        <taxon>Cerrena</taxon>
    </lineage>
</organism>
<gene>
    <name evidence="1" type="ORF">QCA50_000225</name>
</gene>
<protein>
    <submittedName>
        <fullName evidence="1">Uncharacterized protein</fullName>
    </submittedName>
</protein>
<sequence length="262" mass="29304">MANLIRSAKSGSDWTQTDLDAYHIEFFPEEPGVFFGINLAFTPPLVDKELLATVDAQAMQKDRNVELINLLDLAMSPHGSKGAVSDFVVELFKVLGYVRRDRLACTRKNLALLICGELRQVETDVCLVDRSQNNILLLVKEDKRSEDRRPVDTRAQLVAEAVAAFAENNKNRMAAGLYCLTEQVIPGIIMVGTSPTFFKIPVTKNLCTRIAHGTYPRNATCISYCVPPVPRPNRRHSEGMKPLDNRHQILSCYEAFKQVLGI</sequence>
<dbReference type="AlphaFoldDB" id="A0AAW0GZR9"/>